<evidence type="ECO:0000256" key="1">
    <source>
        <dbReference type="SAM" id="MobiDB-lite"/>
    </source>
</evidence>
<feature type="region of interest" description="Disordered" evidence="1">
    <location>
        <begin position="1"/>
        <end position="51"/>
    </location>
</feature>
<evidence type="ECO:0000313" key="2">
    <source>
        <dbReference type="EMBL" id="DAA03659.1"/>
    </source>
</evidence>
<feature type="compositionally biased region" description="Basic and acidic residues" evidence="1">
    <location>
        <begin position="11"/>
        <end position="21"/>
    </location>
</feature>
<proteinExistence type="predicted"/>
<sequence length="135" mass="14822">MDGGGAGGDHSTCRESTRQTDTHIGLIKQISNESQQRRDSIVGQATPPGAESLEMEMGLERDRGAPTEIGAPMARDNQSKTIKAKRFSRDKDNQCGVESISLERKGVENKGQTRRVGVAKSNMRQDKLKIKIKIK</sequence>
<feature type="region of interest" description="Disordered" evidence="1">
    <location>
        <begin position="64"/>
        <end position="93"/>
    </location>
</feature>
<organism evidence="2">
    <name type="scientific">Drosophila melanogaster</name>
    <name type="common">Fruit fly</name>
    <dbReference type="NCBI Taxonomy" id="7227"/>
    <lineage>
        <taxon>Eukaryota</taxon>
        <taxon>Metazoa</taxon>
        <taxon>Ecdysozoa</taxon>
        <taxon>Arthropoda</taxon>
        <taxon>Hexapoda</taxon>
        <taxon>Insecta</taxon>
        <taxon>Pterygota</taxon>
        <taxon>Neoptera</taxon>
        <taxon>Endopterygota</taxon>
        <taxon>Diptera</taxon>
        <taxon>Brachycera</taxon>
        <taxon>Muscomorpha</taxon>
        <taxon>Ephydroidea</taxon>
        <taxon>Drosophilidae</taxon>
        <taxon>Drosophila</taxon>
        <taxon>Sophophora</taxon>
    </lineage>
</organism>
<accession>Q6IHF6</accession>
<name>Q6IHF6_DROME</name>
<dbReference type="AlphaFoldDB" id="Q6IHF6"/>
<reference evidence="2" key="1">
    <citation type="journal article" date="2003" name="Genome Biol.">
        <title>An integrated gene annotation and transcriptional profiling approach towards the full gene content of the Drosophila genome.</title>
        <authorList>
            <person name="Hild M."/>
            <person name="Beckmann B."/>
            <person name="Haas S.A."/>
            <person name="Koch B."/>
            <person name="Solovyev V."/>
            <person name="Busold C."/>
            <person name="Fellenberg K."/>
            <person name="Boutros M."/>
            <person name="Vingron M."/>
            <person name="Sauer F."/>
            <person name="Hoheisel J.D."/>
            <person name="Paro R."/>
        </authorList>
    </citation>
    <scope>NUCLEOTIDE SEQUENCE</scope>
</reference>
<dbReference type="EMBL" id="BK003460">
    <property type="protein sequence ID" value="DAA03659.1"/>
    <property type="molecule type" value="Genomic_DNA"/>
</dbReference>
<protein>
    <submittedName>
        <fullName evidence="2">HDC02650</fullName>
    </submittedName>
</protein>
<gene>
    <name evidence="2" type="ORF">HDC02650</name>
</gene>